<dbReference type="AlphaFoldDB" id="A0AAV4NU15"/>
<keyword evidence="2" id="KW-1185">Reference proteome</keyword>
<evidence type="ECO:0000313" key="1">
    <source>
        <dbReference type="EMBL" id="GIX87213.1"/>
    </source>
</evidence>
<dbReference type="Proteomes" id="UP001054945">
    <property type="component" value="Unassembled WGS sequence"/>
</dbReference>
<gene>
    <name evidence="1" type="ORF">CEXT_791131</name>
</gene>
<comment type="caution">
    <text evidence="1">The sequence shown here is derived from an EMBL/GenBank/DDBJ whole genome shotgun (WGS) entry which is preliminary data.</text>
</comment>
<accession>A0AAV4NU15</accession>
<protein>
    <submittedName>
        <fullName evidence="1">Uncharacterized protein</fullName>
    </submittedName>
</protein>
<sequence>MASLPTIYTLCIKARITCDSWGKNDSWPVSRAELWPGHFHAFSKPGQFGRNIPSQTARTVNFRAPSRLKFFGFSSSMGVIIKSIFSVKIFQLVSGESVDGVQKSPVDLKLIWGADTIGPPPKWTVFVN</sequence>
<name>A0AAV4NU15_CAEEX</name>
<proteinExistence type="predicted"/>
<organism evidence="1 2">
    <name type="scientific">Caerostris extrusa</name>
    <name type="common">Bark spider</name>
    <name type="synonym">Caerostris bankana</name>
    <dbReference type="NCBI Taxonomy" id="172846"/>
    <lineage>
        <taxon>Eukaryota</taxon>
        <taxon>Metazoa</taxon>
        <taxon>Ecdysozoa</taxon>
        <taxon>Arthropoda</taxon>
        <taxon>Chelicerata</taxon>
        <taxon>Arachnida</taxon>
        <taxon>Araneae</taxon>
        <taxon>Araneomorphae</taxon>
        <taxon>Entelegynae</taxon>
        <taxon>Araneoidea</taxon>
        <taxon>Araneidae</taxon>
        <taxon>Caerostris</taxon>
    </lineage>
</organism>
<reference evidence="1 2" key="1">
    <citation type="submission" date="2021-06" db="EMBL/GenBank/DDBJ databases">
        <title>Caerostris extrusa draft genome.</title>
        <authorList>
            <person name="Kono N."/>
            <person name="Arakawa K."/>
        </authorList>
    </citation>
    <scope>NUCLEOTIDE SEQUENCE [LARGE SCALE GENOMIC DNA]</scope>
</reference>
<evidence type="ECO:0000313" key="2">
    <source>
        <dbReference type="Proteomes" id="UP001054945"/>
    </source>
</evidence>
<dbReference type="EMBL" id="BPLR01003662">
    <property type="protein sequence ID" value="GIX87213.1"/>
    <property type="molecule type" value="Genomic_DNA"/>
</dbReference>